<dbReference type="InterPro" id="IPR000792">
    <property type="entry name" value="Tscrpt_reg_LuxR_C"/>
</dbReference>
<dbReference type="GO" id="GO:0003677">
    <property type="term" value="F:DNA binding"/>
    <property type="evidence" value="ECO:0007669"/>
    <property type="project" value="UniProtKB-KW"/>
</dbReference>
<dbReference type="Proteomes" id="UP000003340">
    <property type="component" value="Unassembled WGS sequence"/>
</dbReference>
<accession>C0EEH8</accession>
<evidence type="ECO:0000256" key="3">
    <source>
        <dbReference type="ARBA" id="ARBA00023015"/>
    </source>
</evidence>
<dbReference type="InterPro" id="IPR001789">
    <property type="entry name" value="Sig_transdc_resp-reg_receiver"/>
</dbReference>
<evidence type="ECO:0000256" key="1">
    <source>
        <dbReference type="ARBA" id="ARBA00018672"/>
    </source>
</evidence>
<gene>
    <name evidence="10" type="ORF">CLOSTMETH_02264</name>
</gene>
<evidence type="ECO:0000256" key="7">
    <source>
        <dbReference type="PROSITE-ProRule" id="PRU00169"/>
    </source>
</evidence>
<evidence type="ECO:0000256" key="4">
    <source>
        <dbReference type="ARBA" id="ARBA00023125"/>
    </source>
</evidence>
<dbReference type="InterPro" id="IPR058245">
    <property type="entry name" value="NreC/VraR/RcsB-like_REC"/>
</dbReference>
<evidence type="ECO:0000256" key="5">
    <source>
        <dbReference type="ARBA" id="ARBA00023163"/>
    </source>
</evidence>
<evidence type="ECO:0000256" key="2">
    <source>
        <dbReference type="ARBA" id="ARBA00022553"/>
    </source>
</evidence>
<dbReference type="eggNOG" id="COG2197">
    <property type="taxonomic scope" value="Bacteria"/>
</dbReference>
<organism evidence="10 11">
    <name type="scientific">[Clostridium] methylpentosum DSM 5476</name>
    <dbReference type="NCBI Taxonomy" id="537013"/>
    <lineage>
        <taxon>Bacteria</taxon>
        <taxon>Bacillati</taxon>
        <taxon>Bacillota</taxon>
        <taxon>Clostridia</taxon>
        <taxon>Eubacteriales</taxon>
        <taxon>Oscillospiraceae</taxon>
        <taxon>Oscillospiraceae incertae sedis</taxon>
    </lineage>
</organism>
<dbReference type="PANTHER" id="PTHR43214:SF40">
    <property type="entry name" value="TRANSCRIPTIONAL REGULATORY PROTEIN LNRK"/>
    <property type="match status" value="1"/>
</dbReference>
<feature type="domain" description="HTH luxR-type" evidence="8">
    <location>
        <begin position="141"/>
        <end position="206"/>
    </location>
</feature>
<feature type="modified residue" description="4-aspartylphosphate" evidence="7">
    <location>
        <position position="55"/>
    </location>
</feature>
<dbReference type="PROSITE" id="PS50043">
    <property type="entry name" value="HTH_LUXR_2"/>
    <property type="match status" value="1"/>
</dbReference>
<evidence type="ECO:0000313" key="10">
    <source>
        <dbReference type="EMBL" id="EEG30129.1"/>
    </source>
</evidence>
<dbReference type="Pfam" id="PF00072">
    <property type="entry name" value="Response_reg"/>
    <property type="match status" value="1"/>
</dbReference>
<dbReference type="InterPro" id="IPR011006">
    <property type="entry name" value="CheY-like_superfamily"/>
</dbReference>
<feature type="domain" description="Response regulatory" evidence="9">
    <location>
        <begin position="4"/>
        <end position="119"/>
    </location>
</feature>
<sequence length="206" mass="22874">MMIRVILADDDPIICQGLRMILETQQDIALCGVAENGVQAVELCRTQRPDVVLLDIRMPLLDGIEAAAQIMQMEAGAPLLLTTFDEAEFILRALKTGVRGYILKNSPAQRILTAVRAVAEGGTVFQQDILEYIRDRTVFPDHTIFSLLTPREMEVVALIAEGLSNKEIAERLFLSNGTVRNHISVILEKTGLEHRTQIAVHFLKGN</sequence>
<dbReference type="PANTHER" id="PTHR43214">
    <property type="entry name" value="TWO-COMPONENT RESPONSE REGULATOR"/>
    <property type="match status" value="1"/>
</dbReference>
<keyword evidence="2 7" id="KW-0597">Phosphoprotein</keyword>
<dbReference type="Pfam" id="PF00196">
    <property type="entry name" value="GerE"/>
    <property type="match status" value="1"/>
</dbReference>
<evidence type="ECO:0000256" key="6">
    <source>
        <dbReference type="ARBA" id="ARBA00024867"/>
    </source>
</evidence>
<protein>
    <recommendedName>
        <fullName evidence="1">Stage 0 sporulation protein A homolog</fullName>
    </recommendedName>
</protein>
<dbReference type="EMBL" id="ACEC01000071">
    <property type="protein sequence ID" value="EEG30129.1"/>
    <property type="molecule type" value="Genomic_DNA"/>
</dbReference>
<evidence type="ECO:0000259" key="8">
    <source>
        <dbReference type="PROSITE" id="PS50043"/>
    </source>
</evidence>
<dbReference type="HOGENOM" id="CLU_000445_90_10_9"/>
<dbReference type="SMART" id="SM00448">
    <property type="entry name" value="REC"/>
    <property type="match status" value="1"/>
</dbReference>
<dbReference type="InterPro" id="IPR039420">
    <property type="entry name" value="WalR-like"/>
</dbReference>
<dbReference type="SUPFAM" id="SSF46894">
    <property type="entry name" value="C-terminal effector domain of the bipartite response regulators"/>
    <property type="match status" value="1"/>
</dbReference>
<dbReference type="CDD" id="cd06170">
    <property type="entry name" value="LuxR_C_like"/>
    <property type="match status" value="1"/>
</dbReference>
<dbReference type="SMART" id="SM00421">
    <property type="entry name" value="HTH_LUXR"/>
    <property type="match status" value="1"/>
</dbReference>
<dbReference type="PRINTS" id="PR00038">
    <property type="entry name" value="HTHLUXR"/>
</dbReference>
<dbReference type="InterPro" id="IPR016032">
    <property type="entry name" value="Sig_transdc_resp-reg_C-effctor"/>
</dbReference>
<dbReference type="CDD" id="cd17535">
    <property type="entry name" value="REC_NarL-like"/>
    <property type="match status" value="1"/>
</dbReference>
<keyword evidence="5" id="KW-0804">Transcription</keyword>
<dbReference type="Gene3D" id="3.40.50.2300">
    <property type="match status" value="1"/>
</dbReference>
<dbReference type="GO" id="GO:0006355">
    <property type="term" value="P:regulation of DNA-templated transcription"/>
    <property type="evidence" value="ECO:0007669"/>
    <property type="project" value="InterPro"/>
</dbReference>
<comment type="caution">
    <text evidence="10">The sequence shown here is derived from an EMBL/GenBank/DDBJ whole genome shotgun (WGS) entry which is preliminary data.</text>
</comment>
<keyword evidence="3" id="KW-0805">Transcription regulation</keyword>
<dbReference type="SUPFAM" id="SSF52172">
    <property type="entry name" value="CheY-like"/>
    <property type="match status" value="1"/>
</dbReference>
<evidence type="ECO:0000313" key="11">
    <source>
        <dbReference type="Proteomes" id="UP000003340"/>
    </source>
</evidence>
<evidence type="ECO:0000259" key="9">
    <source>
        <dbReference type="PROSITE" id="PS50110"/>
    </source>
</evidence>
<comment type="function">
    <text evidence="6">May play the central regulatory role in sporulation. It may be an element of the effector pathway responsible for the activation of sporulation genes in response to nutritional stress. Spo0A may act in concert with spo0H (a sigma factor) to control the expression of some genes that are critical to the sporulation process.</text>
</comment>
<dbReference type="PROSITE" id="PS50110">
    <property type="entry name" value="RESPONSE_REGULATORY"/>
    <property type="match status" value="1"/>
</dbReference>
<dbReference type="GO" id="GO:0000160">
    <property type="term" value="P:phosphorelay signal transduction system"/>
    <property type="evidence" value="ECO:0007669"/>
    <property type="project" value="InterPro"/>
</dbReference>
<reference evidence="10 11" key="1">
    <citation type="submission" date="2009-01" db="EMBL/GenBank/DDBJ databases">
        <authorList>
            <person name="Fulton L."/>
            <person name="Clifton S."/>
            <person name="Fulton B."/>
            <person name="Xu J."/>
            <person name="Minx P."/>
            <person name="Pepin K.H."/>
            <person name="Johnson M."/>
            <person name="Bhonagiri V."/>
            <person name="Nash W.E."/>
            <person name="Mardis E.R."/>
            <person name="Wilson R.K."/>
        </authorList>
    </citation>
    <scope>NUCLEOTIDE SEQUENCE [LARGE SCALE GENOMIC DNA]</scope>
    <source>
        <strain evidence="10 11">DSM 5476</strain>
    </source>
</reference>
<dbReference type="AlphaFoldDB" id="C0EEH8"/>
<keyword evidence="4" id="KW-0238">DNA-binding</keyword>
<dbReference type="STRING" id="537013.CLOSTMETH_02264"/>
<proteinExistence type="predicted"/>
<keyword evidence="11" id="KW-1185">Reference proteome</keyword>
<reference evidence="10 11" key="2">
    <citation type="submission" date="2009-02" db="EMBL/GenBank/DDBJ databases">
        <title>Draft genome sequence of Clostridium methylpentosum (DSM 5476).</title>
        <authorList>
            <person name="Sudarsanam P."/>
            <person name="Ley R."/>
            <person name="Guruge J."/>
            <person name="Turnbaugh P.J."/>
            <person name="Mahowald M."/>
            <person name="Liep D."/>
            <person name="Gordon J."/>
        </authorList>
    </citation>
    <scope>NUCLEOTIDE SEQUENCE [LARGE SCALE GENOMIC DNA]</scope>
    <source>
        <strain evidence="10 11">DSM 5476</strain>
    </source>
</reference>
<name>C0EEH8_9FIRM</name>